<dbReference type="GO" id="GO:0008932">
    <property type="term" value="F:lytic endotransglycosylase activity"/>
    <property type="evidence" value="ECO:0007669"/>
    <property type="project" value="UniProtKB-UniRule"/>
</dbReference>
<name>A0AAE3TBS6_9BACT</name>
<evidence type="ECO:0000256" key="1">
    <source>
        <dbReference type="ARBA" id="ARBA00023239"/>
    </source>
</evidence>
<reference evidence="6" key="1">
    <citation type="submission" date="2023-03" db="EMBL/GenBank/DDBJ databases">
        <title>Stygiobacter electus gen. nov., sp. nov., facultatively anaerobic thermotolerant bacterium of the class Ignavibacteria from a well of Yessentuki mineral water deposit.</title>
        <authorList>
            <person name="Podosokorskaya O.A."/>
            <person name="Elcheninov A.G."/>
            <person name="Petrova N.F."/>
            <person name="Zavarzina D.G."/>
            <person name="Kublanov I.V."/>
            <person name="Merkel A.Y."/>
        </authorList>
    </citation>
    <scope>NUCLEOTIDE SEQUENCE</scope>
    <source>
        <strain evidence="6">09-Me</strain>
    </source>
</reference>
<dbReference type="Pfam" id="PF03330">
    <property type="entry name" value="DPBB_1"/>
    <property type="match status" value="1"/>
</dbReference>
<comment type="caution">
    <text evidence="6">The sequence shown here is derived from an EMBL/GenBank/DDBJ whole genome shotgun (WGS) entry which is preliminary data.</text>
</comment>
<keyword evidence="2 3" id="KW-0961">Cell wall biogenesis/degradation</keyword>
<dbReference type="InterPro" id="IPR036908">
    <property type="entry name" value="RlpA-like_sf"/>
</dbReference>
<feature type="domain" description="RlpA-like protein double-psi beta-barrel" evidence="5">
    <location>
        <begin position="49"/>
        <end position="138"/>
    </location>
</feature>
<dbReference type="AlphaFoldDB" id="A0AAE3TBS6"/>
<gene>
    <name evidence="3" type="primary">rlpA</name>
    <name evidence="6" type="ORF">P0M35_03295</name>
</gene>
<dbReference type="CDD" id="cd22268">
    <property type="entry name" value="DPBB_RlpA-like"/>
    <property type="match status" value="1"/>
</dbReference>
<dbReference type="EC" id="4.2.2.-" evidence="3"/>
<dbReference type="NCBIfam" id="TIGR00413">
    <property type="entry name" value="rlpA"/>
    <property type="match status" value="1"/>
</dbReference>
<accession>A0AAE3TBS6</accession>
<dbReference type="PANTHER" id="PTHR34183">
    <property type="entry name" value="ENDOLYTIC PEPTIDOGLYCAN TRANSGLYCOSYLASE RLPA"/>
    <property type="match status" value="1"/>
</dbReference>
<dbReference type="GO" id="GO:0071555">
    <property type="term" value="P:cell wall organization"/>
    <property type="evidence" value="ECO:0007669"/>
    <property type="project" value="UniProtKB-KW"/>
</dbReference>
<dbReference type="InterPro" id="IPR034718">
    <property type="entry name" value="RlpA"/>
</dbReference>
<dbReference type="InterPro" id="IPR012997">
    <property type="entry name" value="RplA"/>
</dbReference>
<dbReference type="Proteomes" id="UP001221302">
    <property type="component" value="Unassembled WGS sequence"/>
</dbReference>
<comment type="similarity">
    <text evidence="3 4">Belongs to the RlpA family.</text>
</comment>
<keyword evidence="7" id="KW-1185">Reference proteome</keyword>
<keyword evidence="1 3" id="KW-0456">Lyase</keyword>
<dbReference type="GO" id="GO:0000270">
    <property type="term" value="P:peptidoglycan metabolic process"/>
    <property type="evidence" value="ECO:0007669"/>
    <property type="project" value="UniProtKB-UniRule"/>
</dbReference>
<sequence>MHKIKLLITLLLIIEACTSSPRFLIKDKKTLSAENDLNKYSNSEVLETQIGTASYYADQFDGKITYSGEVYNMFGLSAAHPFYQMGTIVRVTNLSNGKSVVIPINDRMPFRPDRIIDLSLGVAQKLDMINVGITEVKVEVLEWGKGKK</sequence>
<evidence type="ECO:0000256" key="4">
    <source>
        <dbReference type="RuleBase" id="RU003495"/>
    </source>
</evidence>
<dbReference type="InterPro" id="IPR009009">
    <property type="entry name" value="RlpA-like_DPBB"/>
</dbReference>
<evidence type="ECO:0000313" key="6">
    <source>
        <dbReference type="EMBL" id="MDF1611160.1"/>
    </source>
</evidence>
<comment type="function">
    <text evidence="3">Lytic transglycosylase with a strong preference for naked glycan strands that lack stem peptides.</text>
</comment>
<organism evidence="6 7">
    <name type="scientific">Stygiobacter electus</name>
    <dbReference type="NCBI Taxonomy" id="3032292"/>
    <lineage>
        <taxon>Bacteria</taxon>
        <taxon>Pseudomonadati</taxon>
        <taxon>Ignavibacteriota</taxon>
        <taxon>Ignavibacteria</taxon>
        <taxon>Ignavibacteriales</taxon>
        <taxon>Melioribacteraceae</taxon>
        <taxon>Stygiobacter</taxon>
    </lineage>
</organism>
<evidence type="ECO:0000259" key="5">
    <source>
        <dbReference type="Pfam" id="PF03330"/>
    </source>
</evidence>
<dbReference type="PANTHER" id="PTHR34183:SF1">
    <property type="entry name" value="ENDOLYTIC PEPTIDOGLYCAN TRANSGLYCOSYLASE RLPA"/>
    <property type="match status" value="1"/>
</dbReference>
<protein>
    <recommendedName>
        <fullName evidence="3">Probable endolytic peptidoglycan transglycosylase RlpA</fullName>
        <ecNumber evidence="3">4.2.2.-</ecNumber>
    </recommendedName>
</protein>
<evidence type="ECO:0000256" key="2">
    <source>
        <dbReference type="ARBA" id="ARBA00023316"/>
    </source>
</evidence>
<dbReference type="Gene3D" id="2.40.40.10">
    <property type="entry name" value="RlpA-like domain"/>
    <property type="match status" value="1"/>
</dbReference>
<proteinExistence type="inferred from homology"/>
<dbReference type="SUPFAM" id="SSF50685">
    <property type="entry name" value="Barwin-like endoglucanases"/>
    <property type="match status" value="1"/>
</dbReference>
<dbReference type="EMBL" id="JARGDL010000003">
    <property type="protein sequence ID" value="MDF1611160.1"/>
    <property type="molecule type" value="Genomic_DNA"/>
</dbReference>
<dbReference type="HAMAP" id="MF_02071">
    <property type="entry name" value="RlpA"/>
    <property type="match status" value="1"/>
</dbReference>
<evidence type="ECO:0000256" key="3">
    <source>
        <dbReference type="HAMAP-Rule" id="MF_02071"/>
    </source>
</evidence>
<evidence type="ECO:0000313" key="7">
    <source>
        <dbReference type="Proteomes" id="UP001221302"/>
    </source>
</evidence>
<dbReference type="RefSeq" id="WP_321534927.1">
    <property type="nucleotide sequence ID" value="NZ_JARGDL010000003.1"/>
</dbReference>